<dbReference type="PANTHER" id="PTHR30055:SF234">
    <property type="entry name" value="HTH-TYPE TRANSCRIPTIONAL REGULATOR BETI"/>
    <property type="match status" value="1"/>
</dbReference>
<accession>A0A921MV58</accession>
<dbReference type="InterPro" id="IPR009057">
    <property type="entry name" value="Homeodomain-like_sf"/>
</dbReference>
<comment type="caution">
    <text evidence="7">The sequence shown here is derived from an EMBL/GenBank/DDBJ whole genome shotgun (WGS) entry which is preliminary data.</text>
</comment>
<dbReference type="InterPro" id="IPR001647">
    <property type="entry name" value="HTH_TetR"/>
</dbReference>
<reference evidence="7" key="1">
    <citation type="journal article" date="2021" name="PeerJ">
        <title>Extensive microbial diversity within the chicken gut microbiome revealed by metagenomics and culture.</title>
        <authorList>
            <person name="Gilroy R."/>
            <person name="Ravi A."/>
            <person name="Getino M."/>
            <person name="Pursley I."/>
            <person name="Horton D.L."/>
            <person name="Alikhan N.F."/>
            <person name="Baker D."/>
            <person name="Gharbi K."/>
            <person name="Hall N."/>
            <person name="Watson M."/>
            <person name="Adriaenssens E.M."/>
            <person name="Foster-Nyarko E."/>
            <person name="Jarju S."/>
            <person name="Secka A."/>
            <person name="Antonio M."/>
            <person name="Oren A."/>
            <person name="Chaudhuri R.R."/>
            <person name="La Ragione R."/>
            <person name="Hildebrand F."/>
            <person name="Pallen M.J."/>
        </authorList>
    </citation>
    <scope>NUCLEOTIDE SEQUENCE</scope>
    <source>
        <strain evidence="7">ChiGjej5B5-22894</strain>
    </source>
</reference>
<evidence type="ECO:0000259" key="6">
    <source>
        <dbReference type="PROSITE" id="PS50977"/>
    </source>
</evidence>
<dbReference type="SUPFAM" id="SSF46689">
    <property type="entry name" value="Homeodomain-like"/>
    <property type="match status" value="1"/>
</dbReference>
<feature type="compositionally biased region" description="Low complexity" evidence="5">
    <location>
        <begin position="127"/>
        <end position="142"/>
    </location>
</feature>
<reference evidence="7" key="2">
    <citation type="submission" date="2021-09" db="EMBL/GenBank/DDBJ databases">
        <authorList>
            <person name="Gilroy R."/>
        </authorList>
    </citation>
    <scope>NUCLEOTIDE SEQUENCE</scope>
    <source>
        <strain evidence="7">ChiGjej5B5-22894</strain>
    </source>
</reference>
<keyword evidence="1" id="KW-0805">Transcription regulation</keyword>
<keyword evidence="3" id="KW-0804">Transcription</keyword>
<dbReference type="InterPro" id="IPR050109">
    <property type="entry name" value="HTH-type_TetR-like_transc_reg"/>
</dbReference>
<evidence type="ECO:0000256" key="4">
    <source>
        <dbReference type="PROSITE-ProRule" id="PRU00335"/>
    </source>
</evidence>
<dbReference type="AlphaFoldDB" id="A0A921MV58"/>
<evidence type="ECO:0000256" key="1">
    <source>
        <dbReference type="ARBA" id="ARBA00023015"/>
    </source>
</evidence>
<organism evidence="7 8">
    <name type="scientific">Brachybacterium massiliense</name>
    <dbReference type="NCBI Taxonomy" id="1755098"/>
    <lineage>
        <taxon>Bacteria</taxon>
        <taxon>Bacillati</taxon>
        <taxon>Actinomycetota</taxon>
        <taxon>Actinomycetes</taxon>
        <taxon>Micrococcales</taxon>
        <taxon>Dermabacteraceae</taxon>
        <taxon>Brachybacterium</taxon>
    </lineage>
</organism>
<dbReference type="SUPFAM" id="SSF48498">
    <property type="entry name" value="Tetracyclin repressor-like, C-terminal domain"/>
    <property type="match status" value="1"/>
</dbReference>
<proteinExistence type="predicted"/>
<evidence type="ECO:0000256" key="2">
    <source>
        <dbReference type="ARBA" id="ARBA00023125"/>
    </source>
</evidence>
<evidence type="ECO:0000256" key="5">
    <source>
        <dbReference type="SAM" id="MobiDB-lite"/>
    </source>
</evidence>
<evidence type="ECO:0000313" key="8">
    <source>
        <dbReference type="Proteomes" id="UP000742460"/>
    </source>
</evidence>
<gene>
    <name evidence="7" type="ORF">K8V81_02935</name>
</gene>
<dbReference type="EMBL" id="DYUE01000076">
    <property type="protein sequence ID" value="HJG90661.1"/>
    <property type="molecule type" value="Genomic_DNA"/>
</dbReference>
<protein>
    <submittedName>
        <fullName evidence="7">TetR/AcrR family transcriptional regulator</fullName>
    </submittedName>
</protein>
<dbReference type="GO" id="GO:0003700">
    <property type="term" value="F:DNA-binding transcription factor activity"/>
    <property type="evidence" value="ECO:0007669"/>
    <property type="project" value="TreeGrafter"/>
</dbReference>
<feature type="DNA-binding region" description="H-T-H motif" evidence="4">
    <location>
        <begin position="174"/>
        <end position="193"/>
    </location>
</feature>
<evidence type="ECO:0000313" key="7">
    <source>
        <dbReference type="EMBL" id="HJG90661.1"/>
    </source>
</evidence>
<dbReference type="PROSITE" id="PS50977">
    <property type="entry name" value="HTH_TETR_2"/>
    <property type="match status" value="1"/>
</dbReference>
<dbReference type="Proteomes" id="UP000742460">
    <property type="component" value="Unassembled WGS sequence"/>
</dbReference>
<sequence>MPHTLSVTVHVDLDLKEVQLAVAGCLTAETHPSLLPIVRQAQGLEPAPRITLDLTGAGHIDLDGLVPLRHALEREALPGTETLSYRLPDPLPVCRRTVAARRPTGTAEDLFLDGAGREAPLALLRSTEAPSRTPSAPAPSAEAPERTARSRSRREEILAGAAEMFAEHGYHGASLRDISRHIGISHPGLMHHFASKDILLDSVIDLLEAHARRILDQVETMHADPAAMLRALSVHWDPAALPTQLLATLGAESVSGDHPGRFRMARLRRVHEHVFEQCFLEFRQRNLLRPGLDPAFASRAMFGLVLNLAVRERTVRTMQGGGHDDAPIEELTRLARSFVESGASH</sequence>
<dbReference type="Gene3D" id="1.10.357.10">
    <property type="entry name" value="Tetracycline Repressor, domain 2"/>
    <property type="match status" value="1"/>
</dbReference>
<dbReference type="GO" id="GO:0000976">
    <property type="term" value="F:transcription cis-regulatory region binding"/>
    <property type="evidence" value="ECO:0007669"/>
    <property type="project" value="TreeGrafter"/>
</dbReference>
<name>A0A921MV58_9MICO</name>
<dbReference type="Pfam" id="PF00440">
    <property type="entry name" value="TetR_N"/>
    <property type="match status" value="1"/>
</dbReference>
<dbReference type="InterPro" id="IPR036271">
    <property type="entry name" value="Tet_transcr_reg_TetR-rel_C_sf"/>
</dbReference>
<dbReference type="PANTHER" id="PTHR30055">
    <property type="entry name" value="HTH-TYPE TRANSCRIPTIONAL REGULATOR RUTR"/>
    <property type="match status" value="1"/>
</dbReference>
<dbReference type="PRINTS" id="PR00455">
    <property type="entry name" value="HTHTETR"/>
</dbReference>
<evidence type="ECO:0000256" key="3">
    <source>
        <dbReference type="ARBA" id="ARBA00023163"/>
    </source>
</evidence>
<keyword evidence="2 4" id="KW-0238">DNA-binding</keyword>
<feature type="domain" description="HTH tetR-type" evidence="6">
    <location>
        <begin position="151"/>
        <end position="211"/>
    </location>
</feature>
<feature type="region of interest" description="Disordered" evidence="5">
    <location>
        <begin position="125"/>
        <end position="151"/>
    </location>
</feature>